<protein>
    <submittedName>
        <fullName evidence="1">Uncharacterized protein</fullName>
    </submittedName>
</protein>
<proteinExistence type="predicted"/>
<comment type="caution">
    <text evidence="1">The sequence shown here is derived from an EMBL/GenBank/DDBJ whole genome shotgun (WGS) entry which is preliminary data.</text>
</comment>
<sequence>MMHGPCGEQNPNCPSSIMPRGRTTHSQFNIPLSPTESSMCGISKQTPMTKRLTIEIVYRCLRDIMDTSQPFEGKIMVFGGDFIQVLLVVRKVLRQENVSASLVKSYLWSKMKVLKLTTNIRTRTYPYFGEFILKVGNGEELEIKTSNIRMPEEMIMKYENENNCEEYMTNRTILATKNEYVDSLNENMINMFPGERNIYTSFDEAIDYTNNHYQEEFLNTLLPNELPQHKLK</sequence>
<name>A0ACB7ICJ1_MANES</name>
<accession>A0ACB7ICJ1</accession>
<evidence type="ECO:0000313" key="2">
    <source>
        <dbReference type="Proteomes" id="UP000091857"/>
    </source>
</evidence>
<keyword evidence="2" id="KW-1185">Reference proteome</keyword>
<dbReference type="Proteomes" id="UP000091857">
    <property type="component" value="Chromosome 1"/>
</dbReference>
<reference evidence="2" key="1">
    <citation type="journal article" date="2016" name="Nat. Biotechnol.">
        <title>Sequencing wild and cultivated cassava and related species reveals extensive interspecific hybridization and genetic diversity.</title>
        <authorList>
            <person name="Bredeson J.V."/>
            <person name="Lyons J.B."/>
            <person name="Prochnik S.E."/>
            <person name="Wu G.A."/>
            <person name="Ha C.M."/>
            <person name="Edsinger-Gonzales E."/>
            <person name="Grimwood J."/>
            <person name="Schmutz J."/>
            <person name="Rabbi I.Y."/>
            <person name="Egesi C."/>
            <person name="Nauluvula P."/>
            <person name="Lebot V."/>
            <person name="Ndunguru J."/>
            <person name="Mkamilo G."/>
            <person name="Bart R.S."/>
            <person name="Setter T.L."/>
            <person name="Gleadow R.M."/>
            <person name="Kulakow P."/>
            <person name="Ferguson M.E."/>
            <person name="Rounsley S."/>
            <person name="Rokhsar D.S."/>
        </authorList>
    </citation>
    <scope>NUCLEOTIDE SEQUENCE [LARGE SCALE GENOMIC DNA]</scope>
    <source>
        <strain evidence="2">cv. AM560-2</strain>
    </source>
</reference>
<dbReference type="EMBL" id="CM004387">
    <property type="protein sequence ID" value="KAG8661929.1"/>
    <property type="molecule type" value="Genomic_DNA"/>
</dbReference>
<evidence type="ECO:0000313" key="1">
    <source>
        <dbReference type="EMBL" id="KAG8661929.1"/>
    </source>
</evidence>
<organism evidence="1 2">
    <name type="scientific">Manihot esculenta</name>
    <name type="common">Cassava</name>
    <name type="synonym">Jatropha manihot</name>
    <dbReference type="NCBI Taxonomy" id="3983"/>
    <lineage>
        <taxon>Eukaryota</taxon>
        <taxon>Viridiplantae</taxon>
        <taxon>Streptophyta</taxon>
        <taxon>Embryophyta</taxon>
        <taxon>Tracheophyta</taxon>
        <taxon>Spermatophyta</taxon>
        <taxon>Magnoliopsida</taxon>
        <taxon>eudicotyledons</taxon>
        <taxon>Gunneridae</taxon>
        <taxon>Pentapetalae</taxon>
        <taxon>rosids</taxon>
        <taxon>fabids</taxon>
        <taxon>Malpighiales</taxon>
        <taxon>Euphorbiaceae</taxon>
        <taxon>Crotonoideae</taxon>
        <taxon>Manihoteae</taxon>
        <taxon>Manihot</taxon>
    </lineage>
</organism>
<gene>
    <name evidence="1" type="ORF">MANES_01G049570v8</name>
</gene>